<dbReference type="SMART" id="SM00382">
    <property type="entry name" value="AAA"/>
    <property type="match status" value="1"/>
</dbReference>
<dbReference type="RefSeq" id="WP_117319067.1">
    <property type="nucleotide sequence ID" value="NZ_QQSW01000018.1"/>
</dbReference>
<dbReference type="EMBL" id="SLWX01000014">
    <property type="protein sequence ID" value="TCO74330.1"/>
    <property type="molecule type" value="Genomic_DNA"/>
</dbReference>
<evidence type="ECO:0000256" key="1">
    <source>
        <dbReference type="SAM" id="MobiDB-lite"/>
    </source>
</evidence>
<organism evidence="3 4">
    <name type="scientific">Chromatocurvus halotolerans</name>
    <dbReference type="NCBI Taxonomy" id="1132028"/>
    <lineage>
        <taxon>Bacteria</taxon>
        <taxon>Pseudomonadati</taxon>
        <taxon>Pseudomonadota</taxon>
        <taxon>Gammaproteobacteria</taxon>
        <taxon>Cellvibrionales</taxon>
        <taxon>Halieaceae</taxon>
        <taxon>Chromatocurvus</taxon>
    </lineage>
</organism>
<accession>A0A4V2SB68</accession>
<dbReference type="InterPro" id="IPR003593">
    <property type="entry name" value="AAA+_ATPase"/>
</dbReference>
<proteinExistence type="predicted"/>
<sequence length="387" mass="43104">MYDLYYRFTAEPFRLSPDHHFAFQHRGYKKARAYMAYAFMRAEGFVMVTGRPGTGKTTLVGALVDDLSNEKVTTANIVCSQLEANDLLQMVAYEFGVDLAIRDKGALVQHLSRMLLKWHREGRRALLIVDEAQDLSVSAMEELRLLTNIQAAGKPLLQIFLLGQPELRELILSPQMEQVHQRIVAASHLEALELDETEAYVRHRLSLVGWRGDPDISRSVYPLIYKFSEGVPRRINLICSRLLLHGSVEQLHRLGVSDMKEVLGELQGESLAAGNQLVDNDFQVDDVFEPMAARSPAQGGDSETTTFSPARHLRDVATARTVNDGTEDSTEPADDPEPGLPAEAPRATGTSDATPPAPAPEGSRDNKGPDDSGSAWRRRMRRNNRIF</sequence>
<feature type="domain" description="AAA+ ATPase" evidence="2">
    <location>
        <begin position="42"/>
        <end position="215"/>
    </location>
</feature>
<dbReference type="Gene3D" id="3.40.50.300">
    <property type="entry name" value="P-loop containing nucleotide triphosphate hydrolases"/>
    <property type="match status" value="1"/>
</dbReference>
<feature type="compositionally biased region" description="Basic residues" evidence="1">
    <location>
        <begin position="376"/>
        <end position="387"/>
    </location>
</feature>
<feature type="region of interest" description="Disordered" evidence="1">
    <location>
        <begin position="292"/>
        <end position="387"/>
    </location>
</feature>
<dbReference type="OrthoDB" id="9780149at2"/>
<dbReference type="AlphaFoldDB" id="A0A4V2SB68"/>
<dbReference type="InterPro" id="IPR049945">
    <property type="entry name" value="AAA_22"/>
</dbReference>
<evidence type="ECO:0000259" key="2">
    <source>
        <dbReference type="SMART" id="SM00382"/>
    </source>
</evidence>
<evidence type="ECO:0000313" key="3">
    <source>
        <dbReference type="EMBL" id="TCO74330.1"/>
    </source>
</evidence>
<dbReference type="Pfam" id="PF13401">
    <property type="entry name" value="AAA_22"/>
    <property type="match status" value="1"/>
</dbReference>
<evidence type="ECO:0000313" key="4">
    <source>
        <dbReference type="Proteomes" id="UP000294980"/>
    </source>
</evidence>
<protein>
    <submittedName>
        <fullName evidence="3">Putative secretion ATPase (PEP-CTERM system associated)</fullName>
    </submittedName>
</protein>
<dbReference type="InterPro" id="IPR027417">
    <property type="entry name" value="P-loop_NTPase"/>
</dbReference>
<dbReference type="Proteomes" id="UP000294980">
    <property type="component" value="Unassembled WGS sequence"/>
</dbReference>
<reference evidence="3 4" key="1">
    <citation type="submission" date="2019-03" db="EMBL/GenBank/DDBJ databases">
        <title>Genomic Encyclopedia of Type Strains, Phase IV (KMG-IV): sequencing the most valuable type-strain genomes for metagenomic binning, comparative biology and taxonomic classification.</title>
        <authorList>
            <person name="Goeker M."/>
        </authorList>
    </citation>
    <scope>NUCLEOTIDE SEQUENCE [LARGE SCALE GENOMIC DNA]</scope>
    <source>
        <strain evidence="3 4">DSM 23344</strain>
    </source>
</reference>
<dbReference type="PANTHER" id="PTHR35894">
    <property type="entry name" value="GENERAL SECRETION PATHWAY PROTEIN A-RELATED"/>
    <property type="match status" value="1"/>
</dbReference>
<comment type="caution">
    <text evidence="3">The sequence shown here is derived from an EMBL/GenBank/DDBJ whole genome shotgun (WGS) entry which is preliminary data.</text>
</comment>
<name>A0A4V2SB68_9GAMM</name>
<keyword evidence="4" id="KW-1185">Reference proteome</keyword>
<feature type="compositionally biased region" description="Acidic residues" evidence="1">
    <location>
        <begin position="325"/>
        <end position="337"/>
    </location>
</feature>
<dbReference type="PANTHER" id="PTHR35894:SF1">
    <property type="entry name" value="PHOSPHORIBULOKINASE _ URIDINE KINASE FAMILY"/>
    <property type="match status" value="1"/>
</dbReference>
<dbReference type="InterPro" id="IPR052026">
    <property type="entry name" value="ExeA_AAA_ATPase_DNA-bind"/>
</dbReference>
<dbReference type="GO" id="GO:0016887">
    <property type="term" value="F:ATP hydrolysis activity"/>
    <property type="evidence" value="ECO:0007669"/>
    <property type="project" value="InterPro"/>
</dbReference>
<gene>
    <name evidence="3" type="ORF">EV688_11443</name>
</gene>
<dbReference type="SUPFAM" id="SSF52540">
    <property type="entry name" value="P-loop containing nucleoside triphosphate hydrolases"/>
    <property type="match status" value="1"/>
</dbReference>